<dbReference type="Gene3D" id="1.25.40.10">
    <property type="entry name" value="Tetratricopeptide repeat domain"/>
    <property type="match status" value="2"/>
</dbReference>
<proteinExistence type="inferred from homology"/>
<feature type="repeat" description="PPR" evidence="3">
    <location>
        <begin position="134"/>
        <end position="168"/>
    </location>
</feature>
<protein>
    <submittedName>
        <fullName evidence="4">Pentatricopeptide repeat-containing protein At1g61870-like</fullName>
    </submittedName>
</protein>
<dbReference type="InterPro" id="IPR050667">
    <property type="entry name" value="PPR-containing_protein"/>
</dbReference>
<feature type="repeat" description="PPR" evidence="3">
    <location>
        <begin position="99"/>
        <end position="133"/>
    </location>
</feature>
<feature type="repeat" description="PPR" evidence="3">
    <location>
        <begin position="170"/>
        <end position="204"/>
    </location>
</feature>
<dbReference type="PANTHER" id="PTHR47939:SF11">
    <property type="entry name" value="TETRATRICOPEPTIDE-LIKE HELICAL DOMAIN SUPERFAMILY"/>
    <property type="match status" value="1"/>
</dbReference>
<dbReference type="Pfam" id="PF13041">
    <property type="entry name" value="PPR_2"/>
    <property type="match status" value="1"/>
</dbReference>
<reference evidence="4" key="1">
    <citation type="submission" date="2018-02" db="EMBL/GenBank/DDBJ databases">
        <title>Rhizophora mucronata_Transcriptome.</title>
        <authorList>
            <person name="Meera S.P."/>
            <person name="Sreeshan A."/>
            <person name="Augustine A."/>
        </authorList>
    </citation>
    <scope>NUCLEOTIDE SEQUENCE</scope>
    <source>
        <tissue evidence="4">Leaf</tissue>
    </source>
</reference>
<dbReference type="NCBIfam" id="TIGR00756">
    <property type="entry name" value="PPR"/>
    <property type="match status" value="3"/>
</dbReference>
<accession>A0A2P2QB65</accession>
<organism evidence="4">
    <name type="scientific">Rhizophora mucronata</name>
    <name type="common">Asiatic mangrove</name>
    <dbReference type="NCBI Taxonomy" id="61149"/>
    <lineage>
        <taxon>Eukaryota</taxon>
        <taxon>Viridiplantae</taxon>
        <taxon>Streptophyta</taxon>
        <taxon>Embryophyta</taxon>
        <taxon>Tracheophyta</taxon>
        <taxon>Spermatophyta</taxon>
        <taxon>Magnoliopsida</taxon>
        <taxon>eudicotyledons</taxon>
        <taxon>Gunneridae</taxon>
        <taxon>Pentapetalae</taxon>
        <taxon>rosids</taxon>
        <taxon>fabids</taxon>
        <taxon>Malpighiales</taxon>
        <taxon>Rhizophoraceae</taxon>
        <taxon>Rhizophora</taxon>
    </lineage>
</organism>
<dbReference type="Pfam" id="PF01535">
    <property type="entry name" value="PPR"/>
    <property type="match status" value="2"/>
</dbReference>
<dbReference type="PROSITE" id="PS51375">
    <property type="entry name" value="PPR"/>
    <property type="match status" value="3"/>
</dbReference>
<comment type="similarity">
    <text evidence="1">Belongs to the PPR family. P subfamily.</text>
</comment>
<sequence>MTCIRKFTNCLIQCLTDSASRRRSYQNNLVLKAFVKDNKIDSARDWIEKTEKESDCTAALPKPNIDSYNILLGAYLKNGNADGFDGVVKKVLKMGLDCNLTTYNLRILRLCKNKECFRAKKLLDEMVSKGVKPNSATYNAIIDGFGRLADFVSAKKVLESMLTDGHASPCSYTYYTLIRSMVKEGEFGSALEVFSEIIRRRWVPPFEAVRNEGGCRQDEEEA</sequence>
<evidence type="ECO:0000256" key="1">
    <source>
        <dbReference type="ARBA" id="ARBA00007626"/>
    </source>
</evidence>
<keyword evidence="2" id="KW-0677">Repeat</keyword>
<evidence type="ECO:0000256" key="2">
    <source>
        <dbReference type="ARBA" id="ARBA00022737"/>
    </source>
</evidence>
<dbReference type="PANTHER" id="PTHR47939">
    <property type="entry name" value="MEMBRANE-ASSOCIATED SALT-INDUCIBLE PROTEIN-LIKE"/>
    <property type="match status" value="1"/>
</dbReference>
<dbReference type="InterPro" id="IPR011990">
    <property type="entry name" value="TPR-like_helical_dom_sf"/>
</dbReference>
<name>A0A2P2QB65_RHIMU</name>
<dbReference type="AlphaFoldDB" id="A0A2P2QB65"/>
<evidence type="ECO:0000313" key="4">
    <source>
        <dbReference type="EMBL" id="MBX64195.1"/>
    </source>
</evidence>
<evidence type="ECO:0000256" key="3">
    <source>
        <dbReference type="PROSITE-ProRule" id="PRU00708"/>
    </source>
</evidence>
<dbReference type="InterPro" id="IPR002885">
    <property type="entry name" value="PPR_rpt"/>
</dbReference>
<dbReference type="EMBL" id="GGEC01083711">
    <property type="protein sequence ID" value="MBX64195.1"/>
    <property type="molecule type" value="Transcribed_RNA"/>
</dbReference>